<keyword evidence="2" id="KW-0813">Transport</keyword>
<name>W4LEU7_ENTF1</name>
<evidence type="ECO:0000256" key="2">
    <source>
        <dbReference type="ARBA" id="ARBA00022448"/>
    </source>
</evidence>
<evidence type="ECO:0000256" key="3">
    <source>
        <dbReference type="ARBA" id="ARBA00022475"/>
    </source>
</evidence>
<dbReference type="InterPro" id="IPR020846">
    <property type="entry name" value="MFS_dom"/>
</dbReference>
<dbReference type="Proteomes" id="UP000019141">
    <property type="component" value="Unassembled WGS sequence"/>
</dbReference>
<feature type="transmembrane region" description="Helical" evidence="7">
    <location>
        <begin position="368"/>
        <end position="391"/>
    </location>
</feature>
<feature type="transmembrane region" description="Helical" evidence="7">
    <location>
        <begin position="37"/>
        <end position="62"/>
    </location>
</feature>
<comment type="caution">
    <text evidence="9">The sequence shown here is derived from an EMBL/GenBank/DDBJ whole genome shotgun (WGS) entry which is preliminary data.</text>
</comment>
<dbReference type="Gene3D" id="1.20.1250.20">
    <property type="entry name" value="MFS general substrate transporter like domains"/>
    <property type="match status" value="2"/>
</dbReference>
<dbReference type="InterPro" id="IPR050171">
    <property type="entry name" value="MFS_Transporters"/>
</dbReference>
<organism evidence="9 10">
    <name type="scientific">Entotheonella factor</name>
    <dbReference type="NCBI Taxonomy" id="1429438"/>
    <lineage>
        <taxon>Bacteria</taxon>
        <taxon>Pseudomonadati</taxon>
        <taxon>Nitrospinota/Tectimicrobiota group</taxon>
        <taxon>Candidatus Tectimicrobiota</taxon>
        <taxon>Candidatus Entotheonellia</taxon>
        <taxon>Candidatus Entotheonellales</taxon>
        <taxon>Candidatus Entotheonellaceae</taxon>
        <taxon>Candidatus Entotheonella</taxon>
    </lineage>
</organism>
<keyword evidence="3" id="KW-1003">Cell membrane</keyword>
<dbReference type="SUPFAM" id="SSF103473">
    <property type="entry name" value="MFS general substrate transporter"/>
    <property type="match status" value="1"/>
</dbReference>
<evidence type="ECO:0000256" key="1">
    <source>
        <dbReference type="ARBA" id="ARBA00004651"/>
    </source>
</evidence>
<sequence>MSRIQRHLLILACLSHALCHAYMLIFPVVLGPIKQQYGFSFLGVGTVGMVAYFCFGLGAMPAGLLIDKVGPKRMLTIGLFGMALSSLAIGLTPSVAFMMLAMFALGCFASIHHPAALAMISMMKVERKGRAFGIHAVAGSIGIAAAPFITGAILSQLDWRYPYLLFALLGLMAAFFSLQLPVPEGLERRAPGSPKLDALPEQTAPGYAYQIFVALCGASALFGLIYRGTLTYFPTLFAQNGAALNGSHLWIGSLTGLILAFGAIGQFYGGVASDRLKTKAHGTLFIFVMSAPLLVGIGFTQGVTQLILCGLLSLLVFTFQPIQNHIIAEATKQRRRGVAYGVNYGLLFGFGSFAASVGGWGIDRFGVHAIYVCMGGVAILAAGAVAAQLILSHRSALAEVNLDPTPQQM</sequence>
<proteinExistence type="predicted"/>
<evidence type="ECO:0000256" key="7">
    <source>
        <dbReference type="SAM" id="Phobius"/>
    </source>
</evidence>
<dbReference type="InterPro" id="IPR011701">
    <property type="entry name" value="MFS"/>
</dbReference>
<dbReference type="PANTHER" id="PTHR23517:SF2">
    <property type="entry name" value="MULTIDRUG RESISTANCE PROTEIN MDTH"/>
    <property type="match status" value="1"/>
</dbReference>
<dbReference type="EMBL" id="AZHW01000819">
    <property type="protein sequence ID" value="ETW96225.1"/>
    <property type="molecule type" value="Genomic_DNA"/>
</dbReference>
<feature type="domain" description="Major facilitator superfamily (MFS) profile" evidence="8">
    <location>
        <begin position="8"/>
        <end position="393"/>
    </location>
</feature>
<evidence type="ECO:0000313" key="9">
    <source>
        <dbReference type="EMBL" id="ETW96225.1"/>
    </source>
</evidence>
<evidence type="ECO:0000256" key="6">
    <source>
        <dbReference type="ARBA" id="ARBA00023136"/>
    </source>
</evidence>
<feature type="transmembrane region" description="Helical" evidence="7">
    <location>
        <begin position="249"/>
        <end position="268"/>
    </location>
</feature>
<gene>
    <name evidence="9" type="ORF">ETSY1_27480</name>
</gene>
<feature type="transmembrane region" description="Helical" evidence="7">
    <location>
        <begin position="132"/>
        <end position="157"/>
    </location>
</feature>
<keyword evidence="10" id="KW-1185">Reference proteome</keyword>
<dbReference type="PANTHER" id="PTHR23517">
    <property type="entry name" value="RESISTANCE PROTEIN MDTM, PUTATIVE-RELATED-RELATED"/>
    <property type="match status" value="1"/>
</dbReference>
<feature type="transmembrane region" description="Helical" evidence="7">
    <location>
        <begin position="163"/>
        <end position="186"/>
    </location>
</feature>
<keyword evidence="4 7" id="KW-0812">Transmembrane</keyword>
<accession>W4LEU7</accession>
<keyword evidence="5 7" id="KW-1133">Transmembrane helix</keyword>
<evidence type="ECO:0000256" key="4">
    <source>
        <dbReference type="ARBA" id="ARBA00022692"/>
    </source>
</evidence>
<evidence type="ECO:0000313" key="10">
    <source>
        <dbReference type="Proteomes" id="UP000019141"/>
    </source>
</evidence>
<dbReference type="GO" id="GO:0005886">
    <property type="term" value="C:plasma membrane"/>
    <property type="evidence" value="ECO:0007669"/>
    <property type="project" value="UniProtKB-SubCell"/>
</dbReference>
<protein>
    <recommendedName>
        <fullName evidence="8">Major facilitator superfamily (MFS) profile domain-containing protein</fullName>
    </recommendedName>
</protein>
<feature type="transmembrane region" description="Helical" evidence="7">
    <location>
        <begin position="342"/>
        <end position="362"/>
    </location>
</feature>
<dbReference type="HOGENOM" id="CLU_052485_0_0_7"/>
<keyword evidence="6 7" id="KW-0472">Membrane</keyword>
<reference evidence="9 10" key="1">
    <citation type="journal article" date="2014" name="Nature">
        <title>An environmental bacterial taxon with a large and distinct metabolic repertoire.</title>
        <authorList>
            <person name="Wilson M.C."/>
            <person name="Mori T."/>
            <person name="Ruckert C."/>
            <person name="Uria A.R."/>
            <person name="Helf M.J."/>
            <person name="Takada K."/>
            <person name="Gernert C."/>
            <person name="Steffens U.A."/>
            <person name="Heycke N."/>
            <person name="Schmitt S."/>
            <person name="Rinke C."/>
            <person name="Helfrich E.J."/>
            <person name="Brachmann A.O."/>
            <person name="Gurgui C."/>
            <person name="Wakimoto T."/>
            <person name="Kracht M."/>
            <person name="Crusemann M."/>
            <person name="Hentschel U."/>
            <person name="Abe I."/>
            <person name="Matsunaga S."/>
            <person name="Kalinowski J."/>
            <person name="Takeyama H."/>
            <person name="Piel J."/>
        </authorList>
    </citation>
    <scope>NUCLEOTIDE SEQUENCE [LARGE SCALE GENOMIC DNA]</scope>
    <source>
        <strain evidence="10">TSY1</strain>
    </source>
</reference>
<dbReference type="GO" id="GO:0022857">
    <property type="term" value="F:transmembrane transporter activity"/>
    <property type="evidence" value="ECO:0007669"/>
    <property type="project" value="InterPro"/>
</dbReference>
<evidence type="ECO:0000259" key="8">
    <source>
        <dbReference type="PROSITE" id="PS50850"/>
    </source>
</evidence>
<dbReference type="AlphaFoldDB" id="W4LEU7"/>
<comment type="subcellular location">
    <subcellularLocation>
        <location evidence="1">Cell membrane</location>
        <topology evidence="1">Multi-pass membrane protein</topology>
    </subcellularLocation>
</comment>
<evidence type="ECO:0000256" key="5">
    <source>
        <dbReference type="ARBA" id="ARBA00022989"/>
    </source>
</evidence>
<feature type="transmembrane region" description="Helical" evidence="7">
    <location>
        <begin position="74"/>
        <end position="91"/>
    </location>
</feature>
<dbReference type="PROSITE" id="PS50850">
    <property type="entry name" value="MFS"/>
    <property type="match status" value="1"/>
</dbReference>
<feature type="transmembrane region" description="Helical" evidence="7">
    <location>
        <begin position="207"/>
        <end position="229"/>
    </location>
</feature>
<dbReference type="Pfam" id="PF07690">
    <property type="entry name" value="MFS_1"/>
    <property type="match status" value="1"/>
</dbReference>
<dbReference type="InterPro" id="IPR036259">
    <property type="entry name" value="MFS_trans_sf"/>
</dbReference>
<feature type="transmembrane region" description="Helical" evidence="7">
    <location>
        <begin position="280"/>
        <end position="299"/>
    </location>
</feature>